<dbReference type="STRING" id="329046.A0A1Y2CHR5"/>
<dbReference type="GO" id="GO:0004683">
    <property type="term" value="F:calcium/calmodulin-dependent protein kinase activity"/>
    <property type="evidence" value="ECO:0007669"/>
    <property type="project" value="InterPro"/>
</dbReference>
<dbReference type="InterPro" id="IPR032710">
    <property type="entry name" value="NTF2-like_dom_sf"/>
</dbReference>
<reference evidence="3 4" key="1">
    <citation type="submission" date="2016-07" db="EMBL/GenBank/DDBJ databases">
        <title>Pervasive Adenine N6-methylation of Active Genes in Fungi.</title>
        <authorList>
            <consortium name="DOE Joint Genome Institute"/>
            <person name="Mondo S.J."/>
            <person name="Dannebaum R.O."/>
            <person name="Kuo R.C."/>
            <person name="Labutti K."/>
            <person name="Haridas S."/>
            <person name="Kuo A."/>
            <person name="Salamov A."/>
            <person name="Ahrendt S.R."/>
            <person name="Lipzen A."/>
            <person name="Sullivan W."/>
            <person name="Andreopoulos W.B."/>
            <person name="Clum A."/>
            <person name="Lindquist E."/>
            <person name="Daum C."/>
            <person name="Ramamoorthy G.K."/>
            <person name="Gryganskyi A."/>
            <person name="Culley D."/>
            <person name="Magnuson J.K."/>
            <person name="James T.Y."/>
            <person name="O'Malley M.A."/>
            <person name="Stajich J.E."/>
            <person name="Spatafora J.W."/>
            <person name="Visel A."/>
            <person name="Grigoriev I.V."/>
        </authorList>
    </citation>
    <scope>NUCLEOTIDE SEQUENCE [LARGE SCALE GENOMIC DNA]</scope>
    <source>
        <strain evidence="3 4">JEL800</strain>
    </source>
</reference>
<gene>
    <name evidence="3" type="ORF">BCR33DRAFT_715636</name>
</gene>
<comment type="caution">
    <text evidence="3">The sequence shown here is derived from an EMBL/GenBank/DDBJ whole genome shotgun (WGS) entry which is preliminary data.</text>
</comment>
<dbReference type="Gene3D" id="3.10.450.50">
    <property type="match status" value="1"/>
</dbReference>
<organism evidence="3 4">
    <name type="scientific">Rhizoclosmatium globosum</name>
    <dbReference type="NCBI Taxonomy" id="329046"/>
    <lineage>
        <taxon>Eukaryota</taxon>
        <taxon>Fungi</taxon>
        <taxon>Fungi incertae sedis</taxon>
        <taxon>Chytridiomycota</taxon>
        <taxon>Chytridiomycota incertae sedis</taxon>
        <taxon>Chytridiomycetes</taxon>
        <taxon>Chytridiales</taxon>
        <taxon>Chytriomycetaceae</taxon>
        <taxon>Rhizoclosmatium</taxon>
    </lineage>
</organism>
<dbReference type="Proteomes" id="UP000193642">
    <property type="component" value="Unassembled WGS sequence"/>
</dbReference>
<protein>
    <recommendedName>
        <fullName evidence="2">Calcium/calmodulin-dependent protein kinase II association-domain domain-containing protein</fullName>
    </recommendedName>
</protein>
<evidence type="ECO:0000313" key="3">
    <source>
        <dbReference type="EMBL" id="ORY46590.1"/>
    </source>
</evidence>
<keyword evidence="4" id="KW-1185">Reference proteome</keyword>
<accession>A0A1Y2CHR5</accession>
<evidence type="ECO:0000256" key="1">
    <source>
        <dbReference type="SAM" id="MobiDB-lite"/>
    </source>
</evidence>
<dbReference type="GO" id="GO:0005516">
    <property type="term" value="F:calmodulin binding"/>
    <property type="evidence" value="ECO:0007669"/>
    <property type="project" value="InterPro"/>
</dbReference>
<evidence type="ECO:0000259" key="2">
    <source>
        <dbReference type="Pfam" id="PF08332"/>
    </source>
</evidence>
<dbReference type="AlphaFoldDB" id="A0A1Y2CHR5"/>
<sequence>MSPQPAQKKQKTDTDTMNAEQQTVLNANKNLLEAAVSGDWATYASLVSPELTCFEAEAGCHLVKGLDFHNDNPVNPVVTFLSVDKTAALVAYCHSEISETRIWTRSSSTSNDWKNVHFQRGSGKL</sequence>
<feature type="region of interest" description="Disordered" evidence="1">
    <location>
        <begin position="1"/>
        <end position="20"/>
    </location>
</feature>
<feature type="domain" description="Calcium/calmodulin-dependent protein kinase II association-domain" evidence="2">
    <location>
        <begin position="21"/>
        <end position="70"/>
    </location>
</feature>
<dbReference type="EMBL" id="MCGO01000016">
    <property type="protein sequence ID" value="ORY46590.1"/>
    <property type="molecule type" value="Genomic_DNA"/>
</dbReference>
<dbReference type="InterPro" id="IPR013543">
    <property type="entry name" value="Ca/CaM-dep_prot_kinase-assoc"/>
</dbReference>
<name>A0A1Y2CHR5_9FUNG</name>
<dbReference type="OrthoDB" id="442176at2759"/>
<dbReference type="SUPFAM" id="SSF54427">
    <property type="entry name" value="NTF2-like"/>
    <property type="match status" value="1"/>
</dbReference>
<evidence type="ECO:0000313" key="4">
    <source>
        <dbReference type="Proteomes" id="UP000193642"/>
    </source>
</evidence>
<proteinExistence type="predicted"/>
<dbReference type="Pfam" id="PF08332">
    <property type="entry name" value="CaMKII_AD"/>
    <property type="match status" value="1"/>
</dbReference>